<dbReference type="InterPro" id="IPR025404">
    <property type="entry name" value="DUF4130"/>
</dbReference>
<dbReference type="InterPro" id="IPR023875">
    <property type="entry name" value="DNA_repair_put"/>
</dbReference>
<feature type="domain" description="DUF4130" evidence="1">
    <location>
        <begin position="86"/>
        <end position="246"/>
    </location>
</feature>
<dbReference type="AlphaFoldDB" id="A0A9D1DQL8"/>
<gene>
    <name evidence="2" type="ORF">IAA54_05865</name>
</gene>
<dbReference type="Proteomes" id="UP000886785">
    <property type="component" value="Unassembled WGS sequence"/>
</dbReference>
<evidence type="ECO:0000259" key="1">
    <source>
        <dbReference type="Pfam" id="PF13566"/>
    </source>
</evidence>
<evidence type="ECO:0000313" key="2">
    <source>
        <dbReference type="EMBL" id="HIR57177.1"/>
    </source>
</evidence>
<evidence type="ECO:0000313" key="3">
    <source>
        <dbReference type="Proteomes" id="UP000886785"/>
    </source>
</evidence>
<reference evidence="2" key="2">
    <citation type="journal article" date="2021" name="PeerJ">
        <title>Extensive microbial diversity within the chicken gut microbiome revealed by metagenomics and culture.</title>
        <authorList>
            <person name="Gilroy R."/>
            <person name="Ravi A."/>
            <person name="Getino M."/>
            <person name="Pursley I."/>
            <person name="Horton D.L."/>
            <person name="Alikhan N.F."/>
            <person name="Baker D."/>
            <person name="Gharbi K."/>
            <person name="Hall N."/>
            <person name="Watson M."/>
            <person name="Adriaenssens E.M."/>
            <person name="Foster-Nyarko E."/>
            <person name="Jarju S."/>
            <person name="Secka A."/>
            <person name="Antonio M."/>
            <person name="Oren A."/>
            <person name="Chaudhuri R.R."/>
            <person name="La Ragione R."/>
            <person name="Hildebrand F."/>
            <person name="Pallen M.J."/>
        </authorList>
    </citation>
    <scope>NUCLEOTIDE SEQUENCE</scope>
    <source>
        <strain evidence="2">ChiSjej1B19-7085</strain>
    </source>
</reference>
<protein>
    <submittedName>
        <fullName evidence="2">TIGR03915 family putative DNA repair protein</fullName>
    </submittedName>
</protein>
<reference evidence="2" key="1">
    <citation type="submission" date="2020-10" db="EMBL/GenBank/DDBJ databases">
        <authorList>
            <person name="Gilroy R."/>
        </authorList>
    </citation>
    <scope>NUCLEOTIDE SEQUENCE</scope>
    <source>
        <strain evidence="2">ChiSjej1B19-7085</strain>
    </source>
</reference>
<comment type="caution">
    <text evidence="2">The sequence shown here is derived from an EMBL/GenBank/DDBJ whole genome shotgun (WGS) entry which is preliminary data.</text>
</comment>
<sequence length="270" mass="31187">MLNRANVAYRYDGSFHGFLCCVYECFRHKEFPAAIDPWERAQETLFPVRAVETDPKRAARVKKSIPERISREAAELVRLSFLTCLPERELHILRFLEDGFAYGRSVMEMLALDSLHTLQKAVKSLTGEAHLLCGFLRFTDTGQALTAVIEPKNYVLPLLTRHFSDRFPGEAFLIYDKTHKMALVHCPPECAILPLESLSLPEPDGEERKYRDLWRLFYDTVSIEGRYNPKCRMTHMPKRYWGNMTEFQRDTDAPARSLPAEKTSALAKRV</sequence>
<accession>A0A9D1DQL8</accession>
<name>A0A9D1DQL8_9FIRM</name>
<dbReference type="EMBL" id="DVHF01000067">
    <property type="protein sequence ID" value="HIR57177.1"/>
    <property type="molecule type" value="Genomic_DNA"/>
</dbReference>
<dbReference type="Pfam" id="PF13566">
    <property type="entry name" value="DUF4130"/>
    <property type="match status" value="1"/>
</dbReference>
<organism evidence="2 3">
    <name type="scientific">Candidatus Gallacutalibacter pullicola</name>
    <dbReference type="NCBI Taxonomy" id="2840830"/>
    <lineage>
        <taxon>Bacteria</taxon>
        <taxon>Bacillati</taxon>
        <taxon>Bacillota</taxon>
        <taxon>Clostridia</taxon>
        <taxon>Eubacteriales</taxon>
        <taxon>Candidatus Gallacutalibacter</taxon>
    </lineage>
</organism>
<dbReference type="NCBIfam" id="TIGR03915">
    <property type="entry name" value="SAM_7_link_chp"/>
    <property type="match status" value="1"/>
</dbReference>
<proteinExistence type="predicted"/>